<feature type="region of interest" description="Disordered" evidence="5">
    <location>
        <begin position="1"/>
        <end position="42"/>
    </location>
</feature>
<proteinExistence type="predicted"/>
<dbReference type="PANTHER" id="PTHR38111">
    <property type="entry name" value="ZN(2)-C6 FUNGAL-TYPE DOMAIN-CONTAINING PROTEIN-RELATED"/>
    <property type="match status" value="1"/>
</dbReference>
<dbReference type="GeneID" id="26804512"/>
<dbReference type="PROSITE" id="PS50048">
    <property type="entry name" value="ZN2_CY6_FUNGAL_2"/>
    <property type="match status" value="1"/>
</dbReference>
<evidence type="ECO:0000256" key="5">
    <source>
        <dbReference type="SAM" id="MobiDB-lite"/>
    </source>
</evidence>
<evidence type="ECO:0000256" key="3">
    <source>
        <dbReference type="ARBA" id="ARBA00023163"/>
    </source>
</evidence>
<dbReference type="GO" id="GO:0009893">
    <property type="term" value="P:positive regulation of metabolic process"/>
    <property type="evidence" value="ECO:0007669"/>
    <property type="project" value="UniProtKB-ARBA"/>
</dbReference>
<dbReference type="RefSeq" id="XP_015409455.1">
    <property type="nucleotide sequence ID" value="XM_015547965.1"/>
</dbReference>
<dbReference type="InterPro" id="IPR001138">
    <property type="entry name" value="Zn2Cys6_DnaBD"/>
</dbReference>
<dbReference type="InterPro" id="IPR036864">
    <property type="entry name" value="Zn2-C6_fun-type_DNA-bd_sf"/>
</dbReference>
<dbReference type="GO" id="GO:0003677">
    <property type="term" value="F:DNA binding"/>
    <property type="evidence" value="ECO:0007669"/>
    <property type="project" value="UniProtKB-KW"/>
</dbReference>
<dbReference type="SUPFAM" id="SSF81995">
    <property type="entry name" value="beta-sandwich domain of Sec23/24"/>
    <property type="match status" value="1"/>
</dbReference>
<evidence type="ECO:0000259" key="6">
    <source>
        <dbReference type="PROSITE" id="PS50048"/>
    </source>
</evidence>
<accession>A0A0L1J9Z2</accession>
<feature type="domain" description="Zn(2)-C6 fungal-type" evidence="6">
    <location>
        <begin position="284"/>
        <end position="313"/>
    </location>
</feature>
<dbReference type="CDD" id="cd00067">
    <property type="entry name" value="GAL4"/>
    <property type="match status" value="1"/>
</dbReference>
<sequence>MSSYPTDEKTRGFSHPIYSSHKYKMSQQQQYHPSHSAPVPPPYPGQFQPMPGNPPYGYPPQPYQQPMMGNPQYPPQPHHTQNAVRSLKVEFSSWTSRHLAISDLGQGSLLYTADLHSRNPQMEFKNATTNHTIATVHLRALKPEIDIKLHGRDIHLRVRGTMKNATSYESLAFPNTYFTWKDTSAWKFLNFECVDQNNVTVARFKPHSSFSMRKLGQLDILIPPATSGVAMDELMLTGVSLNLSLAKRRPKAWHLLYLISPIAVFPNDAPLTANTMPGVPSGRACEGCRRQKKKCDEKQPTCSRCLRLNIPCVGSGQRRFKFQQEYTIPIMVKKGKLKEQCSKDQTSSSSDKERTEVCRVSPHPSNALTVLSQAFVRAIHPSTDIRWNLVWMYGGFLRDVPPRLGTNEALDTAADAVISMHSDFCVTRKLSVQALSKYGRALNTLHAYLDDPVKAASTDTLCAVTILLLCQGFLPGHGKIQSGHAEGAAQILKARKNFRPRDDFEAKLLLTLRGPVLFEGLFVNSIDLSGEEYESLVESDLDAGTPDGQMMRCLARVPGIRERIAATMPGDAGFESLRQEARDLYESYQGVLTALQARTTSVETPLATGSMYRMCTLLHAQYQRMYGLGLTVAIILNCLARALDPDDPVLPVESTYFAQEIVLLSDSQVAFRPLGSFYMLICLLTARVGTTDKILRTTAERALDSYQREFDGRRAAETIAEFEEKVQHLSIFSEYVEGNRMSHWESRLLEV</sequence>
<evidence type="ECO:0000313" key="8">
    <source>
        <dbReference type="Proteomes" id="UP000037505"/>
    </source>
</evidence>
<dbReference type="GO" id="GO:0008270">
    <property type="term" value="F:zinc ion binding"/>
    <property type="evidence" value="ECO:0007669"/>
    <property type="project" value="InterPro"/>
</dbReference>
<name>A0A0L1J9Z2_ASPN3</name>
<evidence type="ECO:0000256" key="1">
    <source>
        <dbReference type="ARBA" id="ARBA00023015"/>
    </source>
</evidence>
<dbReference type="SMART" id="SM00066">
    <property type="entry name" value="GAL4"/>
    <property type="match status" value="1"/>
</dbReference>
<organism evidence="7 8">
    <name type="scientific">Aspergillus nomiae NRRL (strain ATCC 15546 / NRRL 13137 / CBS 260.88 / M93)</name>
    <dbReference type="NCBI Taxonomy" id="1509407"/>
    <lineage>
        <taxon>Eukaryota</taxon>
        <taxon>Fungi</taxon>
        <taxon>Dikarya</taxon>
        <taxon>Ascomycota</taxon>
        <taxon>Pezizomycotina</taxon>
        <taxon>Eurotiomycetes</taxon>
        <taxon>Eurotiomycetidae</taxon>
        <taxon>Eurotiales</taxon>
        <taxon>Aspergillaceae</taxon>
        <taxon>Aspergillus</taxon>
        <taxon>Aspergillus subgen. Circumdati</taxon>
    </lineage>
</organism>
<keyword evidence="1" id="KW-0805">Transcription regulation</keyword>
<dbReference type="Proteomes" id="UP000037505">
    <property type="component" value="Unassembled WGS sequence"/>
</dbReference>
<dbReference type="EMBL" id="JNOM01000050">
    <property type="protein sequence ID" value="KNG88532.1"/>
    <property type="molecule type" value="Genomic_DNA"/>
</dbReference>
<dbReference type="PANTHER" id="PTHR38111:SF11">
    <property type="entry name" value="TRANSCRIPTION FACTOR DOMAIN-CONTAINING PROTEIN-RELATED"/>
    <property type="match status" value="1"/>
</dbReference>
<feature type="compositionally biased region" description="Basic and acidic residues" evidence="5">
    <location>
        <begin position="1"/>
        <end position="11"/>
    </location>
</feature>
<comment type="caution">
    <text evidence="7">The sequence shown here is derived from an EMBL/GenBank/DDBJ whole genome shotgun (WGS) entry which is preliminary data.</text>
</comment>
<dbReference type="Gene3D" id="4.10.240.10">
    <property type="entry name" value="Zn(2)-C6 fungal-type DNA-binding domain"/>
    <property type="match status" value="1"/>
</dbReference>
<dbReference type="AlphaFoldDB" id="A0A0L1J9Z2"/>
<dbReference type="InterPro" id="IPR053178">
    <property type="entry name" value="Osmoadaptation_assoc"/>
</dbReference>
<gene>
    <name evidence="7" type="ORF">ANOM_002708</name>
</gene>
<evidence type="ECO:0000256" key="4">
    <source>
        <dbReference type="ARBA" id="ARBA00023242"/>
    </source>
</evidence>
<dbReference type="PROSITE" id="PS00463">
    <property type="entry name" value="ZN2_CY6_FUNGAL_1"/>
    <property type="match status" value="1"/>
</dbReference>
<evidence type="ECO:0000256" key="2">
    <source>
        <dbReference type="ARBA" id="ARBA00023125"/>
    </source>
</evidence>
<reference evidence="7 8" key="1">
    <citation type="submission" date="2014-06" db="EMBL/GenBank/DDBJ databases">
        <title>The Genome of the Aflatoxigenic Filamentous Fungus Aspergillus nomius.</title>
        <authorList>
            <person name="Moore M.G."/>
            <person name="Shannon B.M."/>
            <person name="Brian M.M."/>
        </authorList>
    </citation>
    <scope>NUCLEOTIDE SEQUENCE [LARGE SCALE GENOMIC DNA]</scope>
    <source>
        <strain evidence="7 8">NRRL 13137</strain>
    </source>
</reference>
<dbReference type="SUPFAM" id="SSF57701">
    <property type="entry name" value="Zn2/Cys6 DNA-binding domain"/>
    <property type="match status" value="1"/>
</dbReference>
<dbReference type="GO" id="GO:0000981">
    <property type="term" value="F:DNA-binding transcription factor activity, RNA polymerase II-specific"/>
    <property type="evidence" value="ECO:0007669"/>
    <property type="project" value="InterPro"/>
</dbReference>
<dbReference type="STRING" id="1509407.A0A0L1J9Z2"/>
<keyword evidence="3" id="KW-0804">Transcription</keyword>
<keyword evidence="8" id="KW-1185">Reference proteome</keyword>
<dbReference type="Pfam" id="PF00172">
    <property type="entry name" value="Zn_clus"/>
    <property type="match status" value="1"/>
</dbReference>
<evidence type="ECO:0000313" key="7">
    <source>
        <dbReference type="EMBL" id="KNG88532.1"/>
    </source>
</evidence>
<protein>
    <recommendedName>
        <fullName evidence="6">Zn(2)-C6 fungal-type domain-containing protein</fullName>
    </recommendedName>
</protein>
<keyword evidence="2" id="KW-0238">DNA-binding</keyword>
<dbReference type="OrthoDB" id="4314040at2759"/>
<keyword evidence="4" id="KW-0539">Nucleus</keyword>